<reference evidence="1" key="2">
    <citation type="journal article" date="2022" name="New Phytol.">
        <title>Evolutionary transition to the ectomycorrhizal habit in the genomes of a hyperdiverse lineage of mushroom-forming fungi.</title>
        <authorList>
            <person name="Looney B."/>
            <person name="Miyauchi S."/>
            <person name="Morin E."/>
            <person name="Drula E."/>
            <person name="Courty P.E."/>
            <person name="Kohler A."/>
            <person name="Kuo A."/>
            <person name="LaButti K."/>
            <person name="Pangilinan J."/>
            <person name="Lipzen A."/>
            <person name="Riley R."/>
            <person name="Andreopoulos W."/>
            <person name="He G."/>
            <person name="Johnson J."/>
            <person name="Nolan M."/>
            <person name="Tritt A."/>
            <person name="Barry K.W."/>
            <person name="Grigoriev I.V."/>
            <person name="Nagy L.G."/>
            <person name="Hibbett D."/>
            <person name="Henrissat B."/>
            <person name="Matheny P.B."/>
            <person name="Labbe J."/>
            <person name="Martin F.M."/>
        </authorList>
    </citation>
    <scope>NUCLEOTIDE SEQUENCE</scope>
    <source>
        <strain evidence="1">HHB10654</strain>
    </source>
</reference>
<gene>
    <name evidence="1" type="ORF">BV25DRAFT_1915616</name>
</gene>
<dbReference type="EMBL" id="MU277205">
    <property type="protein sequence ID" value="KAI0062866.1"/>
    <property type="molecule type" value="Genomic_DNA"/>
</dbReference>
<reference evidence="1" key="1">
    <citation type="submission" date="2021-03" db="EMBL/GenBank/DDBJ databases">
        <authorList>
            <consortium name="DOE Joint Genome Institute"/>
            <person name="Ahrendt S."/>
            <person name="Looney B.P."/>
            <person name="Miyauchi S."/>
            <person name="Morin E."/>
            <person name="Drula E."/>
            <person name="Courty P.E."/>
            <person name="Chicoki N."/>
            <person name="Fauchery L."/>
            <person name="Kohler A."/>
            <person name="Kuo A."/>
            <person name="Labutti K."/>
            <person name="Pangilinan J."/>
            <person name="Lipzen A."/>
            <person name="Riley R."/>
            <person name="Andreopoulos W."/>
            <person name="He G."/>
            <person name="Johnson J."/>
            <person name="Barry K.W."/>
            <person name="Grigoriev I.V."/>
            <person name="Nagy L."/>
            <person name="Hibbett D."/>
            <person name="Henrissat B."/>
            <person name="Matheny P.B."/>
            <person name="Labbe J."/>
            <person name="Martin F."/>
        </authorList>
    </citation>
    <scope>NUCLEOTIDE SEQUENCE</scope>
    <source>
        <strain evidence="1">HHB10654</strain>
    </source>
</reference>
<dbReference type="Proteomes" id="UP000814140">
    <property type="component" value="Unassembled WGS sequence"/>
</dbReference>
<comment type="caution">
    <text evidence="1">The sequence shown here is derived from an EMBL/GenBank/DDBJ whole genome shotgun (WGS) entry which is preliminary data.</text>
</comment>
<keyword evidence="2" id="KW-1185">Reference proteome</keyword>
<protein>
    <submittedName>
        <fullName evidence="1">Pre-mRNA-splicing factor SLU7</fullName>
    </submittedName>
</protein>
<evidence type="ECO:0000313" key="1">
    <source>
        <dbReference type="EMBL" id="KAI0062866.1"/>
    </source>
</evidence>
<sequence length="559" mass="62678">MASSSAVGKLSREEFRRQKDLDAARKAGTAPAALDEEGRPINPHIPQYISQAPWYLDTGAPSLNHQRRPGADDRTSTITDGWYDRSLKSGPAAKKYRKGACENCGAITHKRQDCLERPRKKGAKFTNTNIAPDEIIQNVEAGYDAKRDRWNGYDTSEHKKIYEEYEAVEAERQRLREEEIDNQTTTDLAAVRKVAKAGKTEKEGDADFGSSDEEDADEDKYADAADAVGQKMDTKTRITVRNLRIREDTAKYLINLDPSSAYYDPKTRSMRDNPSQNVPPEDAQFAGDNFLRYSGEAPEVQELQLFAWTSAARGNDVHLNANPTQGQLLHKEYKEKKEVLKDTSKQSVLSKYGGAEYLESVPKELLQGQSEEYVEYSRTGQVIHGKERVKTRSKYPEDVLINNHTSVWGSYYEVASGLWGYGCCHSTVHISYCTGEAGKDAARASSAQNLLMSSASAAPLAADSTSKSLVETHLEKGDPDRKGKGKGKEVDQGRIVDGLSEERKRKARVDDGDDRFNKKSKNEGHEGKKFDVTEEELEKYRMNRRMTEDPMANYVDQDL</sequence>
<proteinExistence type="predicted"/>
<accession>A0ACB8T434</accession>
<evidence type="ECO:0000313" key="2">
    <source>
        <dbReference type="Proteomes" id="UP000814140"/>
    </source>
</evidence>
<organism evidence="1 2">
    <name type="scientific">Artomyces pyxidatus</name>
    <dbReference type="NCBI Taxonomy" id="48021"/>
    <lineage>
        <taxon>Eukaryota</taxon>
        <taxon>Fungi</taxon>
        <taxon>Dikarya</taxon>
        <taxon>Basidiomycota</taxon>
        <taxon>Agaricomycotina</taxon>
        <taxon>Agaricomycetes</taxon>
        <taxon>Russulales</taxon>
        <taxon>Auriscalpiaceae</taxon>
        <taxon>Artomyces</taxon>
    </lineage>
</organism>
<name>A0ACB8T434_9AGAM</name>